<proteinExistence type="predicted"/>
<gene>
    <name evidence="3" type="ORF">GCM10017781_07050</name>
</gene>
<comment type="caution">
    <text evidence="3">The sequence shown here is derived from an EMBL/GenBank/DDBJ whole genome shotgun (WGS) entry which is preliminary data.</text>
</comment>
<keyword evidence="4" id="KW-1185">Reference proteome</keyword>
<accession>A0ABQ3JI31</accession>
<feature type="compositionally biased region" description="Basic and acidic residues" evidence="1">
    <location>
        <begin position="38"/>
        <end position="54"/>
    </location>
</feature>
<evidence type="ECO:0000313" key="4">
    <source>
        <dbReference type="Proteomes" id="UP000619376"/>
    </source>
</evidence>
<evidence type="ECO:0000313" key="3">
    <source>
        <dbReference type="EMBL" id="GHF32934.1"/>
    </source>
</evidence>
<name>A0ABQ3JI31_9DEIO</name>
<dbReference type="Pfam" id="PF14332">
    <property type="entry name" value="DUF4388"/>
    <property type="match status" value="1"/>
</dbReference>
<dbReference type="InterPro" id="IPR025497">
    <property type="entry name" value="PatA-like_N"/>
</dbReference>
<reference evidence="4" key="1">
    <citation type="journal article" date="2019" name="Int. J. Syst. Evol. Microbiol.">
        <title>The Global Catalogue of Microorganisms (GCM) 10K type strain sequencing project: providing services to taxonomists for standard genome sequencing and annotation.</title>
        <authorList>
            <consortium name="The Broad Institute Genomics Platform"/>
            <consortium name="The Broad Institute Genome Sequencing Center for Infectious Disease"/>
            <person name="Wu L."/>
            <person name="Ma J."/>
        </authorList>
    </citation>
    <scope>NUCLEOTIDE SEQUENCE [LARGE SCALE GENOMIC DNA]</scope>
    <source>
        <strain evidence="4">CGMCC 1.18437</strain>
    </source>
</reference>
<feature type="region of interest" description="Disordered" evidence="1">
    <location>
        <begin position="34"/>
        <end position="54"/>
    </location>
</feature>
<dbReference type="EMBL" id="BNAJ01000001">
    <property type="protein sequence ID" value="GHF32934.1"/>
    <property type="molecule type" value="Genomic_DNA"/>
</dbReference>
<dbReference type="Proteomes" id="UP000619376">
    <property type="component" value="Unassembled WGS sequence"/>
</dbReference>
<evidence type="ECO:0000256" key="1">
    <source>
        <dbReference type="SAM" id="MobiDB-lite"/>
    </source>
</evidence>
<organism evidence="3 4">
    <name type="scientific">Deinococcus metalli</name>
    <dbReference type="NCBI Taxonomy" id="1141878"/>
    <lineage>
        <taxon>Bacteria</taxon>
        <taxon>Thermotogati</taxon>
        <taxon>Deinococcota</taxon>
        <taxon>Deinococci</taxon>
        <taxon>Deinococcales</taxon>
        <taxon>Deinococcaceae</taxon>
        <taxon>Deinococcus</taxon>
    </lineage>
</organism>
<evidence type="ECO:0000259" key="2">
    <source>
        <dbReference type="Pfam" id="PF14332"/>
    </source>
</evidence>
<dbReference type="PANTHER" id="PTHR36304">
    <property type="entry name" value="DOMAIN GTPASE-ACTIVATING PROTEIN, PUTATIVE-RELATED-RELATED"/>
    <property type="match status" value="1"/>
</dbReference>
<dbReference type="PANTHER" id="PTHR36304:SF4">
    <property type="entry name" value="DUF4388 DOMAIN-CONTAINING PROTEIN"/>
    <property type="match status" value="1"/>
</dbReference>
<sequence length="231" mass="25312">MAWGVLNSVAAPSASAALKDSRVVSAASGMPQMLPRPLRRDVPDRKGSVRAKGVDSGRMVRGDLSVFPFLSVMQMLLTSGRAGRLSVDHPRGGQLWIDRGDVVHARTSALKGEAALQLLSSLDSGLFTFEPDAPAPERTLNLRRDAALRRMLEESEGWTTALRTFPDWSRTLRFTDKWSDAQPVSRTQYRALSLLEGSASIQSMLERSGEPPRAVLDTLRPFLMAGLIEQV</sequence>
<feature type="domain" description="PatA-like N-terminal" evidence="2">
    <location>
        <begin position="61"/>
        <end position="156"/>
    </location>
</feature>
<protein>
    <recommendedName>
        <fullName evidence="2">PatA-like N-terminal domain-containing protein</fullName>
    </recommendedName>
</protein>